<dbReference type="EMBL" id="CP094532">
    <property type="protein sequence ID" value="UOE40253.1"/>
    <property type="molecule type" value="Genomic_DNA"/>
</dbReference>
<dbReference type="InterPro" id="IPR007497">
    <property type="entry name" value="SIMPL/DUF541"/>
</dbReference>
<accession>A0ABY4BM27</accession>
<reference evidence="1 2" key="1">
    <citation type="submission" date="2022-03" db="EMBL/GenBank/DDBJ databases">
        <title>Chryseobacterium sp. isolated from particulate matters in swine house.</title>
        <authorList>
            <person name="Won M."/>
            <person name="Kim S.-J."/>
            <person name="Kwon S.-W."/>
        </authorList>
    </citation>
    <scope>NUCLEOTIDE SEQUENCE [LARGE SCALE GENOMIC DNA]</scope>
    <source>
        <strain evidence="1 2">SC2-2</strain>
    </source>
</reference>
<proteinExistence type="predicted"/>
<protein>
    <recommendedName>
        <fullName evidence="3">SIMPL domain-containing protein</fullName>
    </recommendedName>
</protein>
<gene>
    <name evidence="1" type="ORF">MTP09_10050</name>
</gene>
<keyword evidence="2" id="KW-1185">Reference proteome</keyword>
<evidence type="ECO:0000313" key="1">
    <source>
        <dbReference type="EMBL" id="UOE40253.1"/>
    </source>
</evidence>
<dbReference type="Gene3D" id="3.30.110.170">
    <property type="entry name" value="Protein of unknown function (DUF541), domain 1"/>
    <property type="match status" value="1"/>
</dbReference>
<organism evidence="1 2">
    <name type="scientific">Chryseobacterium suipulveris</name>
    <dbReference type="NCBI Taxonomy" id="2929800"/>
    <lineage>
        <taxon>Bacteria</taxon>
        <taxon>Pseudomonadati</taxon>
        <taxon>Bacteroidota</taxon>
        <taxon>Flavobacteriia</taxon>
        <taxon>Flavobacteriales</taxon>
        <taxon>Weeksellaceae</taxon>
        <taxon>Chryseobacterium group</taxon>
        <taxon>Chryseobacterium</taxon>
    </lineage>
</organism>
<name>A0ABY4BM27_9FLAO</name>
<dbReference type="Pfam" id="PF04402">
    <property type="entry name" value="SIMPL"/>
    <property type="match status" value="1"/>
</dbReference>
<evidence type="ECO:0000313" key="2">
    <source>
        <dbReference type="Proteomes" id="UP000831460"/>
    </source>
</evidence>
<sequence length="101" mass="11274">MNIEKTEYSKGADLLLELKSIAVEKSKITAQRLAKPLNQKIGKAIYISDVNTVSNALQGQVPGVRIRGMASLYGSKAENPIYTEFQKVKFEVQVNVKYQLE</sequence>
<evidence type="ECO:0008006" key="3">
    <source>
        <dbReference type="Google" id="ProtNLM"/>
    </source>
</evidence>
<dbReference type="Proteomes" id="UP000831460">
    <property type="component" value="Chromosome"/>
</dbReference>
<dbReference type="RefSeq" id="WP_243548277.1">
    <property type="nucleotide sequence ID" value="NZ_CP094532.1"/>
</dbReference>